<evidence type="ECO:0000256" key="1">
    <source>
        <dbReference type="SAM" id="MobiDB-lite"/>
    </source>
</evidence>
<protein>
    <submittedName>
        <fullName evidence="2">Uncharacterized protein</fullName>
    </submittedName>
</protein>
<dbReference type="EMBL" id="CAKKLH010000281">
    <property type="protein sequence ID" value="CAH0108186.1"/>
    <property type="molecule type" value="Genomic_DNA"/>
</dbReference>
<feature type="compositionally biased region" description="Low complexity" evidence="1">
    <location>
        <begin position="13"/>
        <end position="24"/>
    </location>
</feature>
<feature type="compositionally biased region" description="Polar residues" evidence="1">
    <location>
        <begin position="32"/>
        <end position="51"/>
    </location>
</feature>
<feature type="compositionally biased region" description="Polar residues" evidence="1">
    <location>
        <begin position="73"/>
        <end position="84"/>
    </location>
</feature>
<accession>A0A8J2S2K1</accession>
<feature type="compositionally biased region" description="Basic residues" evidence="1">
    <location>
        <begin position="63"/>
        <end position="72"/>
    </location>
</feature>
<dbReference type="OrthoDB" id="6363944at2759"/>
<dbReference type="Proteomes" id="UP000789390">
    <property type="component" value="Unassembled WGS sequence"/>
</dbReference>
<name>A0A8J2S2K1_9CRUS</name>
<gene>
    <name evidence="2" type="ORF">DGAL_LOCUS11553</name>
</gene>
<dbReference type="AlphaFoldDB" id="A0A8J2S2K1"/>
<sequence>MEAESEKVGNAFSSVSTSVNSNETKSLDGKNMTFQASNESLDSVGSAQLDTLSAPGGREVTKGKKMGRRSNQKKSGQTHSLFNA</sequence>
<proteinExistence type="predicted"/>
<comment type="caution">
    <text evidence="2">The sequence shown here is derived from an EMBL/GenBank/DDBJ whole genome shotgun (WGS) entry which is preliminary data.</text>
</comment>
<organism evidence="2 3">
    <name type="scientific">Daphnia galeata</name>
    <dbReference type="NCBI Taxonomy" id="27404"/>
    <lineage>
        <taxon>Eukaryota</taxon>
        <taxon>Metazoa</taxon>
        <taxon>Ecdysozoa</taxon>
        <taxon>Arthropoda</taxon>
        <taxon>Crustacea</taxon>
        <taxon>Branchiopoda</taxon>
        <taxon>Diplostraca</taxon>
        <taxon>Cladocera</taxon>
        <taxon>Anomopoda</taxon>
        <taxon>Daphniidae</taxon>
        <taxon>Daphnia</taxon>
    </lineage>
</organism>
<evidence type="ECO:0000313" key="3">
    <source>
        <dbReference type="Proteomes" id="UP000789390"/>
    </source>
</evidence>
<reference evidence="2" key="1">
    <citation type="submission" date="2021-11" db="EMBL/GenBank/DDBJ databases">
        <authorList>
            <person name="Schell T."/>
        </authorList>
    </citation>
    <scope>NUCLEOTIDE SEQUENCE</scope>
    <source>
        <strain evidence="2">M5</strain>
    </source>
</reference>
<evidence type="ECO:0000313" key="2">
    <source>
        <dbReference type="EMBL" id="CAH0108186.1"/>
    </source>
</evidence>
<feature type="region of interest" description="Disordered" evidence="1">
    <location>
        <begin position="1"/>
        <end position="84"/>
    </location>
</feature>
<keyword evidence="3" id="KW-1185">Reference proteome</keyword>